<proteinExistence type="predicted"/>
<accession>A0A0C3Q202</accession>
<dbReference type="OrthoDB" id="3218459at2759"/>
<organism evidence="1 2">
    <name type="scientific">Tulasnella calospora MUT 4182</name>
    <dbReference type="NCBI Taxonomy" id="1051891"/>
    <lineage>
        <taxon>Eukaryota</taxon>
        <taxon>Fungi</taxon>
        <taxon>Dikarya</taxon>
        <taxon>Basidiomycota</taxon>
        <taxon>Agaricomycotina</taxon>
        <taxon>Agaricomycetes</taxon>
        <taxon>Cantharellales</taxon>
        <taxon>Tulasnellaceae</taxon>
        <taxon>Tulasnella</taxon>
    </lineage>
</organism>
<sequence>MRRVDVRQSRPDSALVESVIPTIPRLFTALSSLTIHLPSYTMRSSETVIDVVKLYPSLTHLEIRTTPQELAPVVELASQMGYLTQATFIGVGNTDTALPEDSFKLLQGLCVEGRGVEGIRRIASSVTSPELERLDVTWNPESTSISESDYLPSLDRFQKLRILRLSAPASFLLHSCIAPALNCSGLEEVSIRGRSSDLSQEVLQTMAQSWPDLRHLELAPAGPVLTGIPSLGVLRCFAEFCPKLESLSARVRLDLADDTLNEMKQEVPGVGATLRRINLGRSVIMLPEPIVEQSLRDVAASLLASWPNLVTLGCDTKGVYAEGWARLQVVLNSLREGLSAPACTNSA</sequence>
<dbReference type="Gene3D" id="3.80.10.10">
    <property type="entry name" value="Ribonuclease Inhibitor"/>
    <property type="match status" value="1"/>
</dbReference>
<gene>
    <name evidence="1" type="ORF">M407DRAFT_9981</name>
</gene>
<dbReference type="Proteomes" id="UP000054248">
    <property type="component" value="Unassembled WGS sequence"/>
</dbReference>
<protein>
    <submittedName>
        <fullName evidence="1">Uncharacterized protein</fullName>
    </submittedName>
</protein>
<dbReference type="InterPro" id="IPR032675">
    <property type="entry name" value="LRR_dom_sf"/>
</dbReference>
<evidence type="ECO:0000313" key="2">
    <source>
        <dbReference type="Proteomes" id="UP000054248"/>
    </source>
</evidence>
<dbReference type="EMBL" id="KN823112">
    <property type="protein sequence ID" value="KIO22350.1"/>
    <property type="molecule type" value="Genomic_DNA"/>
</dbReference>
<reference evidence="2" key="2">
    <citation type="submission" date="2015-01" db="EMBL/GenBank/DDBJ databases">
        <title>Evolutionary Origins and Diversification of the Mycorrhizal Mutualists.</title>
        <authorList>
            <consortium name="DOE Joint Genome Institute"/>
            <consortium name="Mycorrhizal Genomics Consortium"/>
            <person name="Kohler A."/>
            <person name="Kuo A."/>
            <person name="Nagy L.G."/>
            <person name="Floudas D."/>
            <person name="Copeland A."/>
            <person name="Barry K.W."/>
            <person name="Cichocki N."/>
            <person name="Veneault-Fourrey C."/>
            <person name="LaButti K."/>
            <person name="Lindquist E.A."/>
            <person name="Lipzen A."/>
            <person name="Lundell T."/>
            <person name="Morin E."/>
            <person name="Murat C."/>
            <person name="Riley R."/>
            <person name="Ohm R."/>
            <person name="Sun H."/>
            <person name="Tunlid A."/>
            <person name="Henrissat B."/>
            <person name="Grigoriev I.V."/>
            <person name="Hibbett D.S."/>
            <person name="Martin F."/>
        </authorList>
    </citation>
    <scope>NUCLEOTIDE SEQUENCE [LARGE SCALE GENOMIC DNA]</scope>
    <source>
        <strain evidence="2">MUT 4182</strain>
    </source>
</reference>
<name>A0A0C3Q202_9AGAM</name>
<evidence type="ECO:0000313" key="1">
    <source>
        <dbReference type="EMBL" id="KIO22350.1"/>
    </source>
</evidence>
<keyword evidence="2" id="KW-1185">Reference proteome</keyword>
<reference evidence="1 2" key="1">
    <citation type="submission" date="2014-04" db="EMBL/GenBank/DDBJ databases">
        <authorList>
            <consortium name="DOE Joint Genome Institute"/>
            <person name="Kuo A."/>
            <person name="Girlanda M."/>
            <person name="Perotto S."/>
            <person name="Kohler A."/>
            <person name="Nagy L.G."/>
            <person name="Floudas D."/>
            <person name="Copeland A."/>
            <person name="Barry K.W."/>
            <person name="Cichocki N."/>
            <person name="Veneault-Fourrey C."/>
            <person name="LaButti K."/>
            <person name="Lindquist E.A."/>
            <person name="Lipzen A."/>
            <person name="Lundell T."/>
            <person name="Morin E."/>
            <person name="Murat C."/>
            <person name="Sun H."/>
            <person name="Tunlid A."/>
            <person name="Henrissat B."/>
            <person name="Grigoriev I.V."/>
            <person name="Hibbett D.S."/>
            <person name="Martin F."/>
            <person name="Nordberg H.P."/>
            <person name="Cantor M.N."/>
            <person name="Hua S.X."/>
        </authorList>
    </citation>
    <scope>NUCLEOTIDE SEQUENCE [LARGE SCALE GENOMIC DNA]</scope>
    <source>
        <strain evidence="1 2">MUT 4182</strain>
    </source>
</reference>
<dbReference type="SUPFAM" id="SSF52058">
    <property type="entry name" value="L domain-like"/>
    <property type="match status" value="1"/>
</dbReference>
<dbReference type="HOGENOM" id="CLU_799718_0_0_1"/>
<dbReference type="AlphaFoldDB" id="A0A0C3Q202"/>